<evidence type="ECO:0000256" key="1">
    <source>
        <dbReference type="SAM" id="MobiDB-lite"/>
    </source>
</evidence>
<sequence>MSNVVAPTKRGVKQLGKKQNEATFLPESDSPSPPSPPTEEEEGGGDGGGGGGGSEGISRSMRCRFSPFAPLASSSSTPRILHPPPTTSESSSACEKIDLRAGEISRHSTAAVATAATTTTTLTVAVVGEMTQIYKNYLHHYPGTPKPSSRFTWHYLSNILDRGTVWMEKWERDQREESGRRRVTPLTDASCQSRQRMARDVSVVPPFDVETKVSISWQPQQSVTRGPWMMVPSSPTLESGLPLLSR</sequence>
<protein>
    <submittedName>
        <fullName evidence="2">Uncharacterized protein</fullName>
    </submittedName>
</protein>
<dbReference type="EMBL" id="UXSR01001231">
    <property type="protein sequence ID" value="VDD78061.1"/>
    <property type="molecule type" value="Genomic_DNA"/>
</dbReference>
<reference evidence="2 3" key="1">
    <citation type="submission" date="2018-10" db="EMBL/GenBank/DDBJ databases">
        <authorList>
            <consortium name="Pathogen Informatics"/>
        </authorList>
    </citation>
    <scope>NUCLEOTIDE SEQUENCE [LARGE SCALE GENOMIC DNA]</scope>
</reference>
<proteinExistence type="predicted"/>
<dbReference type="Proteomes" id="UP000267029">
    <property type="component" value="Unassembled WGS sequence"/>
</dbReference>
<feature type="compositionally biased region" description="Low complexity" evidence="1">
    <location>
        <begin position="65"/>
        <end position="76"/>
    </location>
</feature>
<dbReference type="AlphaFoldDB" id="A0A0R3UAW5"/>
<accession>A0A0R3UAW5</accession>
<evidence type="ECO:0000313" key="2">
    <source>
        <dbReference type="EMBL" id="VDD78061.1"/>
    </source>
</evidence>
<organism evidence="2 3">
    <name type="scientific">Mesocestoides corti</name>
    <name type="common">Flatworm</name>
    <dbReference type="NCBI Taxonomy" id="53468"/>
    <lineage>
        <taxon>Eukaryota</taxon>
        <taxon>Metazoa</taxon>
        <taxon>Spiralia</taxon>
        <taxon>Lophotrochozoa</taxon>
        <taxon>Platyhelminthes</taxon>
        <taxon>Cestoda</taxon>
        <taxon>Eucestoda</taxon>
        <taxon>Cyclophyllidea</taxon>
        <taxon>Mesocestoididae</taxon>
        <taxon>Mesocestoides</taxon>
    </lineage>
</organism>
<keyword evidence="3" id="KW-1185">Reference proteome</keyword>
<name>A0A0R3UAW5_MESCO</name>
<feature type="compositionally biased region" description="Gly residues" evidence="1">
    <location>
        <begin position="45"/>
        <end position="55"/>
    </location>
</feature>
<feature type="region of interest" description="Disordered" evidence="1">
    <location>
        <begin position="227"/>
        <end position="246"/>
    </location>
</feature>
<feature type="region of interest" description="Disordered" evidence="1">
    <location>
        <begin position="1"/>
        <end position="94"/>
    </location>
</feature>
<gene>
    <name evidence="2" type="ORF">MCOS_LOCUS4064</name>
</gene>
<evidence type="ECO:0000313" key="3">
    <source>
        <dbReference type="Proteomes" id="UP000267029"/>
    </source>
</evidence>